<evidence type="ECO:0000313" key="3">
    <source>
        <dbReference type="Proteomes" id="UP001165090"/>
    </source>
</evidence>
<comment type="caution">
    <text evidence="2">The sequence shown here is derived from an EMBL/GenBank/DDBJ whole genome shotgun (WGS) entry which is preliminary data.</text>
</comment>
<dbReference type="InterPro" id="IPR005162">
    <property type="entry name" value="Retrotrans_gag_dom"/>
</dbReference>
<reference evidence="2 3" key="1">
    <citation type="journal article" date="2023" name="IScience">
        <title>Expanded male sex-determining region conserved during the evolution of homothallism in the green alga Volvox.</title>
        <authorList>
            <person name="Yamamoto K."/>
            <person name="Matsuzaki R."/>
            <person name="Mahakham W."/>
            <person name="Heman W."/>
            <person name="Sekimoto H."/>
            <person name="Kawachi M."/>
            <person name="Minakuchi Y."/>
            <person name="Toyoda A."/>
            <person name="Nozaki H."/>
        </authorList>
    </citation>
    <scope>NUCLEOTIDE SEQUENCE [LARGE SCALE GENOMIC DNA]</scope>
    <source>
        <strain evidence="2 3">NIES-4468</strain>
    </source>
</reference>
<sequence length="142" mass="16436">MAKALYDQWITARENFTFDELTATLLARFTPEAQSRDIEARCMLAFGSFFMFPNETVTAYQSRFEVLVISIPDFSEMDCIYWFQQGLSESVTRQCVTDLIGTRVQSYVELMPFVLRAEMRILARQNALRLVPHVTAMQTQDP</sequence>
<keyword evidence="3" id="KW-1185">Reference proteome</keyword>
<dbReference type="EMBL" id="BSDZ01000013">
    <property type="protein sequence ID" value="GLI62741.1"/>
    <property type="molecule type" value="Genomic_DNA"/>
</dbReference>
<accession>A0ABQ5RZ99</accession>
<name>A0ABQ5RZ99_9CHLO</name>
<dbReference type="Proteomes" id="UP001165090">
    <property type="component" value="Unassembled WGS sequence"/>
</dbReference>
<gene>
    <name evidence="2" type="ORF">VaNZ11_005478</name>
</gene>
<organism evidence="2 3">
    <name type="scientific">Volvox africanus</name>
    <dbReference type="NCBI Taxonomy" id="51714"/>
    <lineage>
        <taxon>Eukaryota</taxon>
        <taxon>Viridiplantae</taxon>
        <taxon>Chlorophyta</taxon>
        <taxon>core chlorophytes</taxon>
        <taxon>Chlorophyceae</taxon>
        <taxon>CS clade</taxon>
        <taxon>Chlamydomonadales</taxon>
        <taxon>Volvocaceae</taxon>
        <taxon>Volvox</taxon>
    </lineage>
</organism>
<evidence type="ECO:0000313" key="2">
    <source>
        <dbReference type="EMBL" id="GLI62741.1"/>
    </source>
</evidence>
<dbReference type="Pfam" id="PF03732">
    <property type="entry name" value="Retrotrans_gag"/>
    <property type="match status" value="1"/>
</dbReference>
<evidence type="ECO:0000259" key="1">
    <source>
        <dbReference type="Pfam" id="PF03732"/>
    </source>
</evidence>
<proteinExistence type="predicted"/>
<feature type="domain" description="Retrotransposon gag" evidence="1">
    <location>
        <begin position="6"/>
        <end position="88"/>
    </location>
</feature>
<protein>
    <recommendedName>
        <fullName evidence="1">Retrotransposon gag domain-containing protein</fullName>
    </recommendedName>
</protein>